<protein>
    <recommendedName>
        <fullName evidence="3">Lipoprotein</fullName>
    </recommendedName>
</protein>
<gene>
    <name evidence="1" type="ORF">DN730_06730</name>
</gene>
<dbReference type="Proteomes" id="UP000254326">
    <property type="component" value="Unassembled WGS sequence"/>
</dbReference>
<organism evidence="1 2">
    <name type="scientific">Marinomonas piezotolerans</name>
    <dbReference type="NCBI Taxonomy" id="2213058"/>
    <lineage>
        <taxon>Bacteria</taxon>
        <taxon>Pseudomonadati</taxon>
        <taxon>Pseudomonadota</taxon>
        <taxon>Gammaproteobacteria</taxon>
        <taxon>Oceanospirillales</taxon>
        <taxon>Oceanospirillaceae</taxon>
        <taxon>Marinomonas</taxon>
    </lineage>
</organism>
<dbReference type="OrthoDB" id="6378005at2"/>
<evidence type="ECO:0000313" key="1">
    <source>
        <dbReference type="EMBL" id="RDL45299.1"/>
    </source>
</evidence>
<name>A0A370UC26_9GAMM</name>
<dbReference type="RefSeq" id="WP_115467332.1">
    <property type="nucleotide sequence ID" value="NZ_QKRA01000002.1"/>
</dbReference>
<sequence>MKKTVIYLAITAAIAGCNSDSDSDTSASSTKDALNGIFPTGMMVTSPTQRVSASKLSDGASFKEASEAVEDAGEAAATFSSRFDPAYFFGDVVDAECFGPPVAYDNHPDGTDAADLTDRSFPALPSGDVGIWTAANGTTTEACAAAQLNSQMKGAASRVFMSMVSFAGMVATASANGISLPTAGNSISLTSELDARLPSSISVTTATLAKSATGVWSYTLVLEYTDPTPPTGATTPQTISLSMEHHPGTSNSAYEGVINYKMDDYFNPSGNCTADTHGGSSTTNNGSLHYKRNGDDINFQHRYAGLCGHDQDGLSESITGMTLKHVAPNSAWKNNFTILTSDFDKSDMSGSYAYTWQAGDNDSAARILFVGLNSNNNNGEAYYGYGDQVQNSTSGDILGFYCNWAGPGQTATRHDYAQRQFLTYDATDQRYELSSAASSNITYAPTNSCTYAAGSGFVYDKDIDVTNGIPDTDALTDESDVSVSIDLMDKTVGTTTYSTIMEAIAGRGYNKPTYPAP</sequence>
<dbReference type="AlphaFoldDB" id="A0A370UC26"/>
<reference evidence="1 2" key="1">
    <citation type="submission" date="2018-06" db="EMBL/GenBank/DDBJ databases">
        <title>Marinomonas sp. YLB-05 draft genome sequence.</title>
        <authorList>
            <person name="Yu L."/>
            <person name="Tang X."/>
        </authorList>
    </citation>
    <scope>NUCLEOTIDE SEQUENCE [LARGE SCALE GENOMIC DNA]</scope>
    <source>
        <strain evidence="1 2">YLB-05</strain>
    </source>
</reference>
<accession>A0A370UC26</accession>
<comment type="caution">
    <text evidence="1">The sequence shown here is derived from an EMBL/GenBank/DDBJ whole genome shotgun (WGS) entry which is preliminary data.</text>
</comment>
<evidence type="ECO:0008006" key="3">
    <source>
        <dbReference type="Google" id="ProtNLM"/>
    </source>
</evidence>
<keyword evidence="2" id="KW-1185">Reference proteome</keyword>
<evidence type="ECO:0000313" key="2">
    <source>
        <dbReference type="Proteomes" id="UP000254326"/>
    </source>
</evidence>
<dbReference type="PROSITE" id="PS51257">
    <property type="entry name" value="PROKAR_LIPOPROTEIN"/>
    <property type="match status" value="1"/>
</dbReference>
<proteinExistence type="predicted"/>
<dbReference type="EMBL" id="QKRA01000002">
    <property type="protein sequence ID" value="RDL45299.1"/>
    <property type="molecule type" value="Genomic_DNA"/>
</dbReference>